<evidence type="ECO:0000256" key="5">
    <source>
        <dbReference type="SAM" id="Phobius"/>
    </source>
</evidence>
<dbReference type="Proteomes" id="UP000053766">
    <property type="component" value="Unassembled WGS sequence"/>
</dbReference>
<evidence type="ECO:0008006" key="8">
    <source>
        <dbReference type="Google" id="ProtNLM"/>
    </source>
</evidence>
<keyword evidence="2 5" id="KW-0812">Transmembrane</keyword>
<evidence type="ECO:0000313" key="6">
    <source>
        <dbReference type="EMBL" id="KJH39647.1"/>
    </source>
</evidence>
<dbReference type="Gene3D" id="1.20.1250.20">
    <property type="entry name" value="MFS general substrate transporter like domains"/>
    <property type="match status" value="1"/>
</dbReference>
<sequence>IAACTGAWFAVISQLCGTSSDHWSLIAVSLIVSAALDPAWKINHLYSAELFPTVVRNMARAVCNSGARLGSIAAPMVVHLRSVHYLIPYLTFTLFLSAQVITVAFFMPETKNRPLPEMLPQPETLRQEEQLIEMNSKVINA</sequence>
<gene>
    <name evidence="6" type="ORF">DICVIV_14472</name>
</gene>
<dbReference type="SUPFAM" id="SSF103473">
    <property type="entry name" value="MFS general substrate transporter"/>
    <property type="match status" value="1"/>
</dbReference>
<accession>A0A0D8X768</accession>
<dbReference type="STRING" id="29172.A0A0D8X768"/>
<dbReference type="OrthoDB" id="3936150at2759"/>
<evidence type="ECO:0000313" key="7">
    <source>
        <dbReference type="Proteomes" id="UP000053766"/>
    </source>
</evidence>
<protein>
    <recommendedName>
        <fullName evidence="8">Major facilitator superfamily (MFS) profile domain-containing protein</fullName>
    </recommendedName>
</protein>
<reference evidence="7" key="2">
    <citation type="journal article" date="2016" name="Sci. Rep.">
        <title>Dictyocaulus viviparus genome, variome and transcriptome elucidate lungworm biology and support future intervention.</title>
        <authorList>
            <person name="McNulty S.N."/>
            <person name="Strube C."/>
            <person name="Rosa B.A."/>
            <person name="Martin J.C."/>
            <person name="Tyagi R."/>
            <person name="Choi Y.J."/>
            <person name="Wang Q."/>
            <person name="Hallsworth Pepin K."/>
            <person name="Zhang X."/>
            <person name="Ozersky P."/>
            <person name="Wilson R.K."/>
            <person name="Sternberg P.W."/>
            <person name="Gasser R.B."/>
            <person name="Mitreva M."/>
        </authorList>
    </citation>
    <scope>NUCLEOTIDE SEQUENCE [LARGE SCALE GENOMIC DNA]</scope>
    <source>
        <strain evidence="7">HannoverDv2000</strain>
    </source>
</reference>
<dbReference type="EMBL" id="KN722586">
    <property type="protein sequence ID" value="KJH39647.1"/>
    <property type="molecule type" value="Genomic_DNA"/>
</dbReference>
<feature type="non-terminal residue" evidence="6">
    <location>
        <position position="1"/>
    </location>
</feature>
<name>A0A0D8X768_DICVI</name>
<keyword evidence="4 5" id="KW-0472">Membrane</keyword>
<reference evidence="6 7" key="1">
    <citation type="submission" date="2013-11" db="EMBL/GenBank/DDBJ databases">
        <title>Draft genome of the bovine lungworm Dictyocaulus viviparus.</title>
        <authorList>
            <person name="Mitreva M."/>
        </authorList>
    </citation>
    <scope>NUCLEOTIDE SEQUENCE [LARGE SCALE GENOMIC DNA]</scope>
    <source>
        <strain evidence="6 7">HannoverDv2000</strain>
    </source>
</reference>
<organism evidence="6 7">
    <name type="scientific">Dictyocaulus viviparus</name>
    <name type="common">Bovine lungworm</name>
    <dbReference type="NCBI Taxonomy" id="29172"/>
    <lineage>
        <taxon>Eukaryota</taxon>
        <taxon>Metazoa</taxon>
        <taxon>Ecdysozoa</taxon>
        <taxon>Nematoda</taxon>
        <taxon>Chromadorea</taxon>
        <taxon>Rhabditida</taxon>
        <taxon>Rhabditina</taxon>
        <taxon>Rhabditomorpha</taxon>
        <taxon>Strongyloidea</taxon>
        <taxon>Metastrongylidae</taxon>
        <taxon>Dictyocaulus</taxon>
    </lineage>
</organism>
<evidence type="ECO:0000256" key="4">
    <source>
        <dbReference type="ARBA" id="ARBA00023136"/>
    </source>
</evidence>
<dbReference type="PANTHER" id="PTHR24064">
    <property type="entry name" value="SOLUTE CARRIER FAMILY 22 MEMBER"/>
    <property type="match status" value="1"/>
</dbReference>
<dbReference type="GO" id="GO:0016020">
    <property type="term" value="C:membrane"/>
    <property type="evidence" value="ECO:0007669"/>
    <property type="project" value="UniProtKB-SubCell"/>
</dbReference>
<keyword evidence="7" id="KW-1185">Reference proteome</keyword>
<feature type="transmembrane region" description="Helical" evidence="5">
    <location>
        <begin position="86"/>
        <end position="107"/>
    </location>
</feature>
<evidence type="ECO:0000256" key="2">
    <source>
        <dbReference type="ARBA" id="ARBA00022692"/>
    </source>
</evidence>
<dbReference type="InterPro" id="IPR005828">
    <property type="entry name" value="MFS_sugar_transport-like"/>
</dbReference>
<keyword evidence="3 5" id="KW-1133">Transmembrane helix</keyword>
<evidence type="ECO:0000256" key="1">
    <source>
        <dbReference type="ARBA" id="ARBA00004141"/>
    </source>
</evidence>
<dbReference type="Pfam" id="PF00083">
    <property type="entry name" value="Sugar_tr"/>
    <property type="match status" value="1"/>
</dbReference>
<proteinExistence type="predicted"/>
<dbReference type="InterPro" id="IPR036259">
    <property type="entry name" value="MFS_trans_sf"/>
</dbReference>
<dbReference type="AlphaFoldDB" id="A0A0D8X768"/>
<comment type="subcellular location">
    <subcellularLocation>
        <location evidence="1">Membrane</location>
        <topology evidence="1">Multi-pass membrane protein</topology>
    </subcellularLocation>
</comment>
<dbReference type="GO" id="GO:0022857">
    <property type="term" value="F:transmembrane transporter activity"/>
    <property type="evidence" value="ECO:0007669"/>
    <property type="project" value="InterPro"/>
</dbReference>
<evidence type="ECO:0000256" key="3">
    <source>
        <dbReference type="ARBA" id="ARBA00022989"/>
    </source>
</evidence>